<dbReference type="InterPro" id="IPR000836">
    <property type="entry name" value="PRTase_dom"/>
</dbReference>
<dbReference type="Gene3D" id="3.40.50.2020">
    <property type="match status" value="1"/>
</dbReference>
<feature type="domain" description="Phosphoribosyltransferase" evidence="2">
    <location>
        <begin position="126"/>
        <end position="218"/>
    </location>
</feature>
<dbReference type="CDD" id="cd06223">
    <property type="entry name" value="PRTases_typeI"/>
    <property type="match status" value="1"/>
</dbReference>
<dbReference type="Proteomes" id="UP000251120">
    <property type="component" value="Chromosome"/>
</dbReference>
<accession>A0A2Z4XWY6</accession>
<dbReference type="InterPro" id="IPR029057">
    <property type="entry name" value="PRTase-like"/>
</dbReference>
<proteinExistence type="inferred from homology"/>
<dbReference type="OrthoDB" id="9793412at2"/>
<evidence type="ECO:0000313" key="3">
    <source>
        <dbReference type="EMBL" id="AXA33226.1"/>
    </source>
</evidence>
<keyword evidence="6" id="KW-1185">Reference proteome</keyword>
<evidence type="ECO:0000313" key="5">
    <source>
        <dbReference type="Proteomes" id="UP000251120"/>
    </source>
</evidence>
<dbReference type="GO" id="GO:0016757">
    <property type="term" value="F:glycosyltransferase activity"/>
    <property type="evidence" value="ECO:0007669"/>
    <property type="project" value="UniProtKB-KW"/>
</dbReference>
<evidence type="ECO:0000313" key="6">
    <source>
        <dbReference type="Proteomes" id="UP000681131"/>
    </source>
</evidence>
<dbReference type="EMBL" id="CP043424">
    <property type="protein sequence ID" value="QIW11454.1"/>
    <property type="molecule type" value="Genomic_DNA"/>
</dbReference>
<evidence type="ECO:0000259" key="2">
    <source>
        <dbReference type="Pfam" id="PF00156"/>
    </source>
</evidence>
<protein>
    <submittedName>
        <fullName evidence="3">Amidophosphoribosyltransferase</fullName>
    </submittedName>
    <submittedName>
        <fullName evidence="4">ComF family protein</fullName>
    </submittedName>
</protein>
<evidence type="ECO:0000313" key="4">
    <source>
        <dbReference type="EMBL" id="QIW11454.1"/>
    </source>
</evidence>
<dbReference type="Proteomes" id="UP000681131">
    <property type="component" value="Chromosome"/>
</dbReference>
<dbReference type="InterPro" id="IPR051910">
    <property type="entry name" value="ComF/GntX_DNA_util-trans"/>
</dbReference>
<dbReference type="KEGG" id="fad:CDH04_01775"/>
<reference evidence="3 5" key="1">
    <citation type="submission" date="2017-06" db="EMBL/GenBank/DDBJ databases">
        <title>Complete genome of Francisella adeliensis.</title>
        <authorList>
            <person name="Vallesi A."/>
            <person name="Sjodin A."/>
        </authorList>
    </citation>
    <scope>NUCLEOTIDE SEQUENCE [LARGE SCALE GENOMIC DNA]</scope>
    <source>
        <strain evidence="3 5">FDC440</strain>
    </source>
</reference>
<dbReference type="RefSeq" id="WP_112869399.1">
    <property type="nucleotide sequence ID" value="NZ_CP021781.1"/>
</dbReference>
<keyword evidence="3" id="KW-0808">Transferase</keyword>
<dbReference type="EMBL" id="CP021781">
    <property type="protein sequence ID" value="AXA33226.1"/>
    <property type="molecule type" value="Genomic_DNA"/>
</dbReference>
<dbReference type="Pfam" id="PF00156">
    <property type="entry name" value="Pribosyltran"/>
    <property type="match status" value="1"/>
</dbReference>
<dbReference type="PANTHER" id="PTHR47505:SF1">
    <property type="entry name" value="DNA UTILIZATION PROTEIN YHGH"/>
    <property type="match status" value="1"/>
</dbReference>
<organism evidence="3 5">
    <name type="scientific">Francisella adeliensis</name>
    <dbReference type="NCBI Taxonomy" id="2007306"/>
    <lineage>
        <taxon>Bacteria</taxon>
        <taxon>Pseudomonadati</taxon>
        <taxon>Pseudomonadota</taxon>
        <taxon>Gammaproteobacteria</taxon>
        <taxon>Thiotrichales</taxon>
        <taxon>Francisellaceae</taxon>
        <taxon>Francisella</taxon>
    </lineage>
</organism>
<sequence>MSFLSFVSSLVQKFTKQNCLLCHQSSDEVICNYCFDDMASNLHLTKEQVELDVEYDYFYLSSYSIEMKFLLQKLKFSKDLLIVPIFEKLFDKWWGSFANKHLVDVDAIAVVPSHRLRYLYRGFNQAEVIAQSIADKISITTTFEHYKRSKYTKPQSKSSKAQRAEQISGVFELTKPITAKHLIVFDDVLTTGSTLKEFIATIKEGSKIEKISVVTLVRVG</sequence>
<reference evidence="4 6" key="2">
    <citation type="submission" date="2019-08" db="EMBL/GenBank/DDBJ databases">
        <title>Complete genome sequences of Francisella adeliensis (FSC1325 and FSC1326).</title>
        <authorList>
            <person name="Ohrman C."/>
            <person name="Uneklint I."/>
            <person name="Vallesi A."/>
            <person name="Karlsson L."/>
            <person name="Sjodin A."/>
        </authorList>
    </citation>
    <scope>NUCLEOTIDE SEQUENCE [LARGE SCALE GENOMIC DNA]</scope>
    <source>
        <strain evidence="4 6">FSC1325</strain>
    </source>
</reference>
<name>A0A2Z4XWY6_9GAMM</name>
<dbReference type="AlphaFoldDB" id="A0A2Z4XWY6"/>
<comment type="similarity">
    <text evidence="1">Belongs to the ComF/GntX family.</text>
</comment>
<keyword evidence="3" id="KW-0328">Glycosyltransferase</keyword>
<dbReference type="PANTHER" id="PTHR47505">
    <property type="entry name" value="DNA UTILIZATION PROTEIN YHGH"/>
    <property type="match status" value="1"/>
</dbReference>
<gene>
    <name evidence="3" type="ORF">CDH04_01775</name>
    <name evidence="4" type="ORF">FZC43_01780</name>
</gene>
<dbReference type="SUPFAM" id="SSF53271">
    <property type="entry name" value="PRTase-like"/>
    <property type="match status" value="1"/>
</dbReference>
<evidence type="ECO:0000256" key="1">
    <source>
        <dbReference type="ARBA" id="ARBA00008007"/>
    </source>
</evidence>